<keyword evidence="3" id="KW-1185">Reference proteome</keyword>
<comment type="caution">
    <text evidence="2">The sequence shown here is derived from an EMBL/GenBank/DDBJ whole genome shotgun (WGS) entry which is preliminary data.</text>
</comment>
<dbReference type="AlphaFoldDB" id="A0AAD5SUN1"/>
<feature type="domain" description="F-box" evidence="1">
    <location>
        <begin position="42"/>
        <end position="88"/>
    </location>
</feature>
<name>A0AAD5SUN1_9FUNG</name>
<dbReference type="Proteomes" id="UP001211907">
    <property type="component" value="Unassembled WGS sequence"/>
</dbReference>
<dbReference type="Pfam" id="PF12937">
    <property type="entry name" value="F-box-like"/>
    <property type="match status" value="1"/>
</dbReference>
<sequence length="215" mass="24804">MKSEKPTPESRMLVTLGKKSDSAVYLLENNDDNEFRDVPESVDILSRQPPELILKIFGFLPADSLSRMSQASTRMHFLATQDLLWKQLCKTRWSTKKHNPLTPHPHVEYTHILPNLDTSDKLAILRRRFIRETELARFSDLESADDESKIESDVVVELNNLVVTTTPIGNANIRVVVPRKCFKWQASYIAAEYDQSREILTAEELHGYMWLYQGD</sequence>
<evidence type="ECO:0000259" key="1">
    <source>
        <dbReference type="PROSITE" id="PS50181"/>
    </source>
</evidence>
<dbReference type="EMBL" id="JADGJH010001725">
    <property type="protein sequence ID" value="KAJ3110473.1"/>
    <property type="molecule type" value="Genomic_DNA"/>
</dbReference>
<evidence type="ECO:0000313" key="2">
    <source>
        <dbReference type="EMBL" id="KAJ3110473.1"/>
    </source>
</evidence>
<reference evidence="2" key="1">
    <citation type="submission" date="2020-05" db="EMBL/GenBank/DDBJ databases">
        <title>Phylogenomic resolution of chytrid fungi.</title>
        <authorList>
            <person name="Stajich J.E."/>
            <person name="Amses K."/>
            <person name="Simmons R."/>
            <person name="Seto K."/>
            <person name="Myers J."/>
            <person name="Bonds A."/>
            <person name="Quandt C.A."/>
            <person name="Barry K."/>
            <person name="Liu P."/>
            <person name="Grigoriev I."/>
            <person name="Longcore J.E."/>
            <person name="James T.Y."/>
        </authorList>
    </citation>
    <scope>NUCLEOTIDE SEQUENCE</scope>
    <source>
        <strain evidence="2">JEL0513</strain>
    </source>
</reference>
<evidence type="ECO:0000313" key="3">
    <source>
        <dbReference type="Proteomes" id="UP001211907"/>
    </source>
</evidence>
<organism evidence="2 3">
    <name type="scientific">Physocladia obscura</name>
    <dbReference type="NCBI Taxonomy" id="109957"/>
    <lineage>
        <taxon>Eukaryota</taxon>
        <taxon>Fungi</taxon>
        <taxon>Fungi incertae sedis</taxon>
        <taxon>Chytridiomycota</taxon>
        <taxon>Chytridiomycota incertae sedis</taxon>
        <taxon>Chytridiomycetes</taxon>
        <taxon>Chytridiales</taxon>
        <taxon>Chytriomycetaceae</taxon>
        <taxon>Physocladia</taxon>
    </lineage>
</organism>
<proteinExistence type="predicted"/>
<accession>A0AAD5SUN1</accession>
<dbReference type="SUPFAM" id="SSF81383">
    <property type="entry name" value="F-box domain"/>
    <property type="match status" value="1"/>
</dbReference>
<protein>
    <recommendedName>
        <fullName evidence="1">F-box domain-containing protein</fullName>
    </recommendedName>
</protein>
<gene>
    <name evidence="2" type="ORF">HK100_003025</name>
</gene>
<dbReference type="InterPro" id="IPR001810">
    <property type="entry name" value="F-box_dom"/>
</dbReference>
<dbReference type="Gene3D" id="1.20.1280.50">
    <property type="match status" value="1"/>
</dbReference>
<dbReference type="InterPro" id="IPR036047">
    <property type="entry name" value="F-box-like_dom_sf"/>
</dbReference>
<dbReference type="PROSITE" id="PS50181">
    <property type="entry name" value="FBOX"/>
    <property type="match status" value="1"/>
</dbReference>